<feature type="transmembrane region" description="Helical" evidence="1">
    <location>
        <begin position="108"/>
        <end position="128"/>
    </location>
</feature>
<dbReference type="Proteomes" id="UP000230423">
    <property type="component" value="Unassembled WGS sequence"/>
</dbReference>
<organism evidence="2 3">
    <name type="scientific">Teladorsagia circumcincta</name>
    <name type="common">Brown stomach worm</name>
    <name type="synonym">Ostertagia circumcincta</name>
    <dbReference type="NCBI Taxonomy" id="45464"/>
    <lineage>
        <taxon>Eukaryota</taxon>
        <taxon>Metazoa</taxon>
        <taxon>Ecdysozoa</taxon>
        <taxon>Nematoda</taxon>
        <taxon>Chromadorea</taxon>
        <taxon>Rhabditida</taxon>
        <taxon>Rhabditina</taxon>
        <taxon>Rhabditomorpha</taxon>
        <taxon>Strongyloidea</taxon>
        <taxon>Trichostrongylidae</taxon>
        <taxon>Teladorsagia</taxon>
    </lineage>
</organism>
<feature type="transmembrane region" description="Helical" evidence="1">
    <location>
        <begin position="140"/>
        <end position="157"/>
    </location>
</feature>
<evidence type="ECO:0000256" key="1">
    <source>
        <dbReference type="SAM" id="Phobius"/>
    </source>
</evidence>
<protein>
    <submittedName>
        <fullName evidence="2">Uncharacterized protein</fullName>
    </submittedName>
</protein>
<dbReference type="EMBL" id="KZ349278">
    <property type="protein sequence ID" value="PIO65130.1"/>
    <property type="molecule type" value="Genomic_DNA"/>
</dbReference>
<dbReference type="PANTHER" id="PTHR31176:SF1">
    <property type="entry name" value="MFS DOMAIN-CONTAINING PROTEIN-RELATED"/>
    <property type="match status" value="1"/>
</dbReference>
<dbReference type="Pfam" id="PF05884">
    <property type="entry name" value="ZYG-11_interact"/>
    <property type="match status" value="1"/>
</dbReference>
<dbReference type="AlphaFoldDB" id="A0A2G9U6G4"/>
<feature type="transmembrane region" description="Helical" evidence="1">
    <location>
        <begin position="39"/>
        <end position="59"/>
    </location>
</feature>
<keyword evidence="1" id="KW-1133">Transmembrane helix</keyword>
<accession>A0A2G9U6G4</accession>
<keyword evidence="3" id="KW-1185">Reference proteome</keyword>
<evidence type="ECO:0000313" key="2">
    <source>
        <dbReference type="EMBL" id="PIO65130.1"/>
    </source>
</evidence>
<dbReference type="PANTHER" id="PTHR31176">
    <property type="entry name" value="MFS DOMAIN-CONTAINING PROTEIN-RELATED"/>
    <property type="match status" value="1"/>
</dbReference>
<keyword evidence="1" id="KW-0472">Membrane</keyword>
<proteinExistence type="predicted"/>
<dbReference type="OrthoDB" id="5857697at2759"/>
<dbReference type="InterPro" id="IPR008574">
    <property type="entry name" value="Nematodes_ZYG-11_interact"/>
</dbReference>
<evidence type="ECO:0000313" key="3">
    <source>
        <dbReference type="Proteomes" id="UP000230423"/>
    </source>
</evidence>
<keyword evidence="1" id="KW-0812">Transmembrane</keyword>
<reference evidence="2 3" key="1">
    <citation type="submission" date="2015-09" db="EMBL/GenBank/DDBJ databases">
        <title>Draft genome of the parasitic nematode Teladorsagia circumcincta isolate WARC Sus (inbred).</title>
        <authorList>
            <person name="Mitreva M."/>
        </authorList>
    </citation>
    <scope>NUCLEOTIDE SEQUENCE [LARGE SCALE GENOMIC DNA]</scope>
    <source>
        <strain evidence="2 3">S</strain>
    </source>
</reference>
<name>A0A2G9U6G4_TELCI</name>
<gene>
    <name evidence="2" type="ORF">TELCIR_13213</name>
</gene>
<feature type="transmembrane region" description="Helical" evidence="1">
    <location>
        <begin position="79"/>
        <end position="96"/>
    </location>
</feature>
<sequence length="205" mass="21831">MVSTAICCHAEQLILFGTATETTSAAEATAKSSTVNREVIGVFAWAAVMMAFSGLGSWFGSHGIDSLVAIAAGKEGVTLMTYAILPMITMSTLLKYERSYFGYFADVTIRFMMLTSAIAQGVLIGSVLDTKHIQNEPLAFVTPITFAFIYAIVVESVGGQNSPVKIACAGSALFANYVGSGHICQYVLLESVVFVHALFHLTSAY</sequence>